<protein>
    <recommendedName>
        <fullName evidence="4">WSC domain-containing protein</fullName>
    </recommendedName>
</protein>
<reference evidence="2" key="1">
    <citation type="journal article" date="2020" name="Stud. Mycol.">
        <title>101 Dothideomycetes genomes: a test case for predicting lifestyles and emergence of pathogens.</title>
        <authorList>
            <person name="Haridas S."/>
            <person name="Albert R."/>
            <person name="Binder M."/>
            <person name="Bloem J."/>
            <person name="Labutti K."/>
            <person name="Salamov A."/>
            <person name="Andreopoulos B."/>
            <person name="Baker S."/>
            <person name="Barry K."/>
            <person name="Bills G."/>
            <person name="Bluhm B."/>
            <person name="Cannon C."/>
            <person name="Castanera R."/>
            <person name="Culley D."/>
            <person name="Daum C."/>
            <person name="Ezra D."/>
            <person name="Gonzalez J."/>
            <person name="Henrissat B."/>
            <person name="Kuo A."/>
            <person name="Liang C."/>
            <person name="Lipzen A."/>
            <person name="Lutzoni F."/>
            <person name="Magnuson J."/>
            <person name="Mondo S."/>
            <person name="Nolan M."/>
            <person name="Ohm R."/>
            <person name="Pangilinan J."/>
            <person name="Park H.-J."/>
            <person name="Ramirez L."/>
            <person name="Alfaro M."/>
            <person name="Sun H."/>
            <person name="Tritt A."/>
            <person name="Yoshinaga Y."/>
            <person name="Zwiers L.-H."/>
            <person name="Turgeon B."/>
            <person name="Goodwin S."/>
            <person name="Spatafora J."/>
            <person name="Crous P."/>
            <person name="Grigoriev I."/>
        </authorList>
    </citation>
    <scope>NUCLEOTIDE SEQUENCE</scope>
    <source>
        <strain evidence="2">CBS 175.79</strain>
    </source>
</reference>
<evidence type="ECO:0000313" key="2">
    <source>
        <dbReference type="EMBL" id="KAF2020433.1"/>
    </source>
</evidence>
<feature type="chain" id="PRO_5025647610" description="WSC domain-containing protein" evidence="1">
    <location>
        <begin position="20"/>
        <end position="281"/>
    </location>
</feature>
<proteinExistence type="predicted"/>
<dbReference type="RefSeq" id="XP_033388772.1">
    <property type="nucleotide sequence ID" value="XM_033531444.1"/>
</dbReference>
<dbReference type="GeneID" id="54288841"/>
<evidence type="ECO:0008006" key="4">
    <source>
        <dbReference type="Google" id="ProtNLM"/>
    </source>
</evidence>
<dbReference type="OrthoDB" id="5076485at2759"/>
<gene>
    <name evidence="2" type="ORF">BU24DRAFT_456511</name>
</gene>
<dbReference type="EMBL" id="ML978066">
    <property type="protein sequence ID" value="KAF2020433.1"/>
    <property type="molecule type" value="Genomic_DNA"/>
</dbReference>
<dbReference type="AlphaFoldDB" id="A0A6A5Y5D7"/>
<dbReference type="Proteomes" id="UP000799778">
    <property type="component" value="Unassembled WGS sequence"/>
</dbReference>
<sequence>MLRFLLTSLLFCPLALVASFDEDDWLAIRAPTEVTAGVPFNVTFDVEVHNWATTFCHAFRVYLASSAREKISASFFDSDCYLLQEETLCNPTIEIDEGYVLFRNTTVTVTVPPSVGPSGKHYTVQGRILKTDGSYYGSSLDSNVFNLSGGTGEWADYELKGYTLWGDDGIPCGGYDCVRGCNNATFSAFDRNSTRECANSCPGVFINPTSSFGGQPTATMSMPSACSIEYSSSIPATSTTRTLPSTTIVRSSTNTPNTATSGSVPKFPFISLIPLLAVFLS</sequence>
<keyword evidence="1" id="KW-0732">Signal</keyword>
<feature type="signal peptide" evidence="1">
    <location>
        <begin position="1"/>
        <end position="19"/>
    </location>
</feature>
<accession>A0A6A5Y5D7</accession>
<organism evidence="2 3">
    <name type="scientific">Aaosphaeria arxii CBS 175.79</name>
    <dbReference type="NCBI Taxonomy" id="1450172"/>
    <lineage>
        <taxon>Eukaryota</taxon>
        <taxon>Fungi</taxon>
        <taxon>Dikarya</taxon>
        <taxon>Ascomycota</taxon>
        <taxon>Pezizomycotina</taxon>
        <taxon>Dothideomycetes</taxon>
        <taxon>Pleosporomycetidae</taxon>
        <taxon>Pleosporales</taxon>
        <taxon>Pleosporales incertae sedis</taxon>
        <taxon>Aaosphaeria</taxon>
    </lineage>
</organism>
<keyword evidence="3" id="KW-1185">Reference proteome</keyword>
<name>A0A6A5Y5D7_9PLEO</name>
<evidence type="ECO:0000313" key="3">
    <source>
        <dbReference type="Proteomes" id="UP000799778"/>
    </source>
</evidence>
<evidence type="ECO:0000256" key="1">
    <source>
        <dbReference type="SAM" id="SignalP"/>
    </source>
</evidence>